<dbReference type="PROSITE" id="PS50975">
    <property type="entry name" value="ATP_GRASP"/>
    <property type="match status" value="1"/>
</dbReference>
<name>A0A1Y6BQ24_9PROT</name>
<dbReference type="Gene3D" id="3.40.50.720">
    <property type="entry name" value="NAD(P)-binding Rossmann-like Domain"/>
    <property type="match status" value="1"/>
</dbReference>
<dbReference type="PANTHER" id="PTHR42793:SF4">
    <property type="entry name" value="BLL6376 PROTEIN"/>
    <property type="match status" value="1"/>
</dbReference>
<evidence type="ECO:0000256" key="2">
    <source>
        <dbReference type="PROSITE-ProRule" id="PRU00409"/>
    </source>
</evidence>
<dbReference type="Gene3D" id="3.40.50.261">
    <property type="entry name" value="Succinyl-CoA synthetase domains"/>
    <property type="match status" value="2"/>
</dbReference>
<dbReference type="GO" id="GO:0046872">
    <property type="term" value="F:metal ion binding"/>
    <property type="evidence" value="ECO:0007669"/>
    <property type="project" value="InterPro"/>
</dbReference>
<dbReference type="SUPFAM" id="SSF51735">
    <property type="entry name" value="NAD(P)-binding Rossmann-fold domains"/>
    <property type="match status" value="1"/>
</dbReference>
<dbReference type="Pfam" id="PF13380">
    <property type="entry name" value="CoA_binding_2"/>
    <property type="match status" value="1"/>
</dbReference>
<evidence type="ECO:0000313" key="4">
    <source>
        <dbReference type="EMBL" id="SMF13960.1"/>
    </source>
</evidence>
<dbReference type="Gene3D" id="3.30.1490.20">
    <property type="entry name" value="ATP-grasp fold, A domain"/>
    <property type="match status" value="1"/>
</dbReference>
<dbReference type="STRING" id="560819.SAMN05428998_105216"/>
<protein>
    <submittedName>
        <fullName evidence="4">Acyl-CoA synthetase (NDP forming)</fullName>
    </submittedName>
</protein>
<dbReference type="GO" id="GO:0006099">
    <property type="term" value="P:tricarboxylic acid cycle"/>
    <property type="evidence" value="ECO:0007669"/>
    <property type="project" value="UniProtKB-KW"/>
</dbReference>
<dbReference type="InterPro" id="IPR003781">
    <property type="entry name" value="CoA-bd"/>
</dbReference>
<organism evidence="4 5">
    <name type="scientific">Tistlia consotensis USBA 355</name>
    <dbReference type="NCBI Taxonomy" id="560819"/>
    <lineage>
        <taxon>Bacteria</taxon>
        <taxon>Pseudomonadati</taxon>
        <taxon>Pseudomonadota</taxon>
        <taxon>Alphaproteobacteria</taxon>
        <taxon>Rhodospirillales</taxon>
        <taxon>Rhodovibrionaceae</taxon>
        <taxon>Tistlia</taxon>
    </lineage>
</organism>
<feature type="domain" description="ATP-grasp" evidence="3">
    <location>
        <begin position="486"/>
        <end position="527"/>
    </location>
</feature>
<keyword evidence="1" id="KW-0816">Tricarboxylic acid cycle</keyword>
<dbReference type="Proteomes" id="UP000192917">
    <property type="component" value="Unassembled WGS sequence"/>
</dbReference>
<sequence length="703" mass="72989">MPHRLDPLLSPRSVAIVGASARAGSVGQLTLAQLLAAGFAGRVFPVNPNYRELEGLACFPDCTGLPEPPDLVVFCLPNERLEAAFDEALAAGMRAATIFASGSPAGDPCLPARLHAKARAAGVPICGPNGMGFHNFRDKVGVCGFRASPPGVEGGAVLLSHSGSVLSALSDCEDRIGWSLAVSTGNELVTSLADYMDWALDRPETEVIALFMETARDPAGFAAALARAEARDIPVVALKVGRSRRSAELAVSHSGALAGDDAVYGALFERYGVTRVETLDELAATVQLLLHPRKPAAGGLATMHDSGGERGLWLDLAERLGVRYGLPSRETVARLARRLDAGLPPVNPLDAWGTGRDSEAVFADCLTALAEDPDTALAFFCFDREGGGRLEPSYCRAALEAAQRTSKPVALVTSRHGSGSDPLDLELTRAGLPVIDGEWWALKAAKHLLDRRDRVRPAELAPLPEAFAARWKPWLAQGPLGEAEALALVAEAGVPAVACRSAETVDDALEAAEALGYPVALKTAKAGLAHKSDVGGVRLDLGDAPALIRAYAEMTATLGPKVLVSAMAEPGIEAALGILDDPDFGPVVVIGSGGLEIEEEKDAAFLLAPFDAATAARAIGGLRLGRRLGAGRGRPARDLAALAEAASALSRAAVALAGTLGSLDLNPVIVQRSGCLAVDALIAGRRREAAERPPGAALRIVGT</sequence>
<reference evidence="4 5" key="1">
    <citation type="submission" date="2017-04" db="EMBL/GenBank/DDBJ databases">
        <authorList>
            <person name="Afonso C.L."/>
            <person name="Miller P.J."/>
            <person name="Scott M.A."/>
            <person name="Spackman E."/>
            <person name="Goraichik I."/>
            <person name="Dimitrov K.M."/>
            <person name="Suarez D.L."/>
            <person name="Swayne D.E."/>
        </authorList>
    </citation>
    <scope>NUCLEOTIDE SEQUENCE [LARGE SCALE GENOMIC DNA]</scope>
    <source>
        <strain evidence="4 5">USBA 355</strain>
    </source>
</reference>
<keyword evidence="2" id="KW-0547">Nucleotide-binding</keyword>
<dbReference type="RefSeq" id="WP_085122251.1">
    <property type="nucleotide sequence ID" value="NZ_FWZX01000005.1"/>
</dbReference>
<keyword evidence="5" id="KW-1185">Reference proteome</keyword>
<proteinExistence type="predicted"/>
<dbReference type="SUPFAM" id="SSF52210">
    <property type="entry name" value="Succinyl-CoA synthetase domains"/>
    <property type="match status" value="2"/>
</dbReference>
<dbReference type="GO" id="GO:0005524">
    <property type="term" value="F:ATP binding"/>
    <property type="evidence" value="ECO:0007669"/>
    <property type="project" value="UniProtKB-UniRule"/>
</dbReference>
<evidence type="ECO:0000259" key="3">
    <source>
        <dbReference type="PROSITE" id="PS50975"/>
    </source>
</evidence>
<dbReference type="SMART" id="SM00881">
    <property type="entry name" value="CoA_binding"/>
    <property type="match status" value="1"/>
</dbReference>
<dbReference type="EMBL" id="FWZX01000005">
    <property type="protein sequence ID" value="SMF13960.1"/>
    <property type="molecule type" value="Genomic_DNA"/>
</dbReference>
<dbReference type="PANTHER" id="PTHR42793">
    <property type="entry name" value="COA BINDING DOMAIN CONTAINING PROTEIN"/>
    <property type="match status" value="1"/>
</dbReference>
<dbReference type="AlphaFoldDB" id="A0A1Y6BQ24"/>
<accession>A0A1Y6BQ24</accession>
<evidence type="ECO:0000256" key="1">
    <source>
        <dbReference type="ARBA" id="ARBA00022532"/>
    </source>
</evidence>
<dbReference type="SUPFAM" id="SSF56059">
    <property type="entry name" value="Glutathione synthetase ATP-binding domain-like"/>
    <property type="match status" value="1"/>
</dbReference>
<gene>
    <name evidence="4" type="ORF">SAMN05428998_105216</name>
</gene>
<dbReference type="InterPro" id="IPR016102">
    <property type="entry name" value="Succinyl-CoA_synth-like"/>
</dbReference>
<dbReference type="Pfam" id="PF13607">
    <property type="entry name" value="Succ_CoA_lig"/>
    <property type="match status" value="1"/>
</dbReference>
<evidence type="ECO:0000313" key="5">
    <source>
        <dbReference type="Proteomes" id="UP000192917"/>
    </source>
</evidence>
<dbReference type="InterPro" id="IPR032875">
    <property type="entry name" value="Succ_CoA_lig_flav_dom"/>
</dbReference>
<dbReference type="InterPro" id="IPR013815">
    <property type="entry name" value="ATP_grasp_subdomain_1"/>
</dbReference>
<keyword evidence="2" id="KW-0067">ATP-binding</keyword>
<dbReference type="InterPro" id="IPR011761">
    <property type="entry name" value="ATP-grasp"/>
</dbReference>
<dbReference type="InterPro" id="IPR036291">
    <property type="entry name" value="NAD(P)-bd_dom_sf"/>
</dbReference>
<dbReference type="Pfam" id="PF13549">
    <property type="entry name" value="ATP-grasp_5"/>
    <property type="match status" value="1"/>
</dbReference>
<dbReference type="Gene3D" id="3.30.470.20">
    <property type="entry name" value="ATP-grasp fold, B domain"/>
    <property type="match status" value="1"/>
</dbReference>